<gene>
    <name evidence="2" type="ORF">M9458_054775</name>
</gene>
<keyword evidence="3" id="KW-1185">Reference proteome</keyword>
<comment type="caution">
    <text evidence="2">The sequence shown here is derived from an EMBL/GenBank/DDBJ whole genome shotgun (WGS) entry which is preliminary data.</text>
</comment>
<sequence>QAASNNSKNEDGDEADYENVKLDENMDHDHSEPDYINVDSDHSEQDYVNVNVTEKSVVDKSDNNICESC</sequence>
<proteinExistence type="predicted"/>
<evidence type="ECO:0000313" key="2">
    <source>
        <dbReference type="EMBL" id="KAL0149943.1"/>
    </source>
</evidence>
<protein>
    <recommendedName>
        <fullName evidence="4">Zinc finger protein</fullName>
    </recommendedName>
</protein>
<evidence type="ECO:0008006" key="4">
    <source>
        <dbReference type="Google" id="ProtNLM"/>
    </source>
</evidence>
<feature type="region of interest" description="Disordered" evidence="1">
    <location>
        <begin position="1"/>
        <end position="39"/>
    </location>
</feature>
<dbReference type="Proteomes" id="UP001529510">
    <property type="component" value="Unassembled WGS sequence"/>
</dbReference>
<feature type="compositionally biased region" description="Basic and acidic residues" evidence="1">
    <location>
        <begin position="18"/>
        <end position="39"/>
    </location>
</feature>
<feature type="non-terminal residue" evidence="2">
    <location>
        <position position="1"/>
    </location>
</feature>
<feature type="non-terminal residue" evidence="2">
    <location>
        <position position="69"/>
    </location>
</feature>
<organism evidence="2 3">
    <name type="scientific">Cirrhinus mrigala</name>
    <name type="common">Mrigala</name>
    <dbReference type="NCBI Taxonomy" id="683832"/>
    <lineage>
        <taxon>Eukaryota</taxon>
        <taxon>Metazoa</taxon>
        <taxon>Chordata</taxon>
        <taxon>Craniata</taxon>
        <taxon>Vertebrata</taxon>
        <taxon>Euteleostomi</taxon>
        <taxon>Actinopterygii</taxon>
        <taxon>Neopterygii</taxon>
        <taxon>Teleostei</taxon>
        <taxon>Ostariophysi</taxon>
        <taxon>Cypriniformes</taxon>
        <taxon>Cyprinidae</taxon>
        <taxon>Labeoninae</taxon>
        <taxon>Labeonini</taxon>
        <taxon>Cirrhinus</taxon>
    </lineage>
</organism>
<name>A0ABD0MP63_CIRMR</name>
<dbReference type="EMBL" id="JAMKFB020000312">
    <property type="protein sequence ID" value="KAL0149943.1"/>
    <property type="molecule type" value="Genomic_DNA"/>
</dbReference>
<accession>A0ABD0MP63</accession>
<reference evidence="2 3" key="1">
    <citation type="submission" date="2024-05" db="EMBL/GenBank/DDBJ databases">
        <title>Genome sequencing and assembly of Indian major carp, Cirrhinus mrigala (Hamilton, 1822).</title>
        <authorList>
            <person name="Mohindra V."/>
            <person name="Chowdhury L.M."/>
            <person name="Lal K."/>
            <person name="Jena J.K."/>
        </authorList>
    </citation>
    <scope>NUCLEOTIDE SEQUENCE [LARGE SCALE GENOMIC DNA]</scope>
    <source>
        <strain evidence="2">CM1030</strain>
        <tissue evidence="2">Blood</tissue>
    </source>
</reference>
<evidence type="ECO:0000256" key="1">
    <source>
        <dbReference type="SAM" id="MobiDB-lite"/>
    </source>
</evidence>
<evidence type="ECO:0000313" key="3">
    <source>
        <dbReference type="Proteomes" id="UP001529510"/>
    </source>
</evidence>
<dbReference type="AlphaFoldDB" id="A0ABD0MP63"/>